<proteinExistence type="predicted"/>
<protein>
    <submittedName>
        <fullName evidence="1">Uncharacterized protein</fullName>
    </submittedName>
</protein>
<keyword evidence="2" id="KW-1185">Reference proteome</keyword>
<comment type="caution">
    <text evidence="1">The sequence shown here is derived from an EMBL/GenBank/DDBJ whole genome shotgun (WGS) entry which is preliminary data.</text>
</comment>
<dbReference type="Proteomes" id="UP000036367">
    <property type="component" value="Unassembled WGS sequence"/>
</dbReference>
<name>A0A0J1BAN2_RHOIS</name>
<organism evidence="1 2">
    <name type="scientific">Rhodopirellula islandica</name>
    <dbReference type="NCBI Taxonomy" id="595434"/>
    <lineage>
        <taxon>Bacteria</taxon>
        <taxon>Pseudomonadati</taxon>
        <taxon>Planctomycetota</taxon>
        <taxon>Planctomycetia</taxon>
        <taxon>Pirellulales</taxon>
        <taxon>Pirellulaceae</taxon>
        <taxon>Rhodopirellula</taxon>
    </lineage>
</organism>
<accession>A0A0J1BAN2</accession>
<dbReference type="AlphaFoldDB" id="A0A0J1BAN2"/>
<evidence type="ECO:0000313" key="1">
    <source>
        <dbReference type="EMBL" id="KLU03752.1"/>
    </source>
</evidence>
<dbReference type="STRING" id="595434.RISK_004159"/>
<evidence type="ECO:0000313" key="2">
    <source>
        <dbReference type="Proteomes" id="UP000036367"/>
    </source>
</evidence>
<gene>
    <name evidence="1" type="ORF">RISK_004159</name>
</gene>
<dbReference type="EMBL" id="LECT01000031">
    <property type="protein sequence ID" value="KLU03752.1"/>
    <property type="molecule type" value="Genomic_DNA"/>
</dbReference>
<sequence>MQSFHPYFPFELIPAWLIGSNLSTPCLVLRVKHTHRWRG</sequence>
<reference evidence="1" key="1">
    <citation type="submission" date="2015-05" db="EMBL/GenBank/DDBJ databases">
        <title>Permanent draft genome of Rhodopirellula islandicus K833.</title>
        <authorList>
            <person name="Kizina J."/>
            <person name="Richter M."/>
            <person name="Glockner F.O."/>
            <person name="Harder J."/>
        </authorList>
    </citation>
    <scope>NUCLEOTIDE SEQUENCE [LARGE SCALE GENOMIC DNA]</scope>
    <source>
        <strain evidence="1">K833</strain>
    </source>
</reference>